<comment type="caution">
    <text evidence="3">The sequence shown here is derived from an EMBL/GenBank/DDBJ whole genome shotgun (WGS) entry which is preliminary data.</text>
</comment>
<gene>
    <name evidence="3" type="ORF">FALBO_12428</name>
</gene>
<dbReference type="Gene3D" id="1.10.357.90">
    <property type="match status" value="1"/>
</dbReference>
<dbReference type="CDD" id="cd01648">
    <property type="entry name" value="TERT"/>
    <property type="match status" value="1"/>
</dbReference>
<dbReference type="EC" id="2.7.7.49" evidence="1"/>
<keyword evidence="1" id="KW-0460">Magnesium</keyword>
<evidence type="ECO:0000259" key="2">
    <source>
        <dbReference type="PROSITE" id="PS50878"/>
    </source>
</evidence>
<feature type="non-terminal residue" evidence="3">
    <location>
        <position position="274"/>
    </location>
</feature>
<comment type="function">
    <text evidence="1">Telomerase is a ribonucleoprotein enzyme essential for the replication of chromosome termini in most eukaryotes. It elongates telomeres. It is a reverse transcriptase that adds simple sequence repeats to chromosome ends by copying a template sequence within the RNA component of the enzyme.</text>
</comment>
<organism evidence="3 4">
    <name type="scientific">Fusarium albosuccineum</name>
    <dbReference type="NCBI Taxonomy" id="1237068"/>
    <lineage>
        <taxon>Eukaryota</taxon>
        <taxon>Fungi</taxon>
        <taxon>Dikarya</taxon>
        <taxon>Ascomycota</taxon>
        <taxon>Pezizomycotina</taxon>
        <taxon>Sordariomycetes</taxon>
        <taxon>Hypocreomycetidae</taxon>
        <taxon>Hypocreales</taxon>
        <taxon>Nectriaceae</taxon>
        <taxon>Fusarium</taxon>
        <taxon>Fusarium decemcellulare species complex</taxon>
    </lineage>
</organism>
<keyword evidence="4" id="KW-1185">Reference proteome</keyword>
<dbReference type="GO" id="GO:0000781">
    <property type="term" value="C:chromosome, telomeric region"/>
    <property type="evidence" value="ECO:0007669"/>
    <property type="project" value="UniProtKB-SubCell"/>
</dbReference>
<dbReference type="PANTHER" id="PTHR12066:SF0">
    <property type="entry name" value="TELOMERASE REVERSE TRANSCRIPTASE"/>
    <property type="match status" value="1"/>
</dbReference>
<dbReference type="PROSITE" id="PS50878">
    <property type="entry name" value="RT_POL"/>
    <property type="match status" value="1"/>
</dbReference>
<dbReference type="GO" id="GO:0070034">
    <property type="term" value="F:telomerase RNA binding"/>
    <property type="evidence" value="ECO:0007669"/>
    <property type="project" value="TreeGrafter"/>
</dbReference>
<evidence type="ECO:0000313" key="3">
    <source>
        <dbReference type="EMBL" id="KAF4460773.1"/>
    </source>
</evidence>
<dbReference type="PANTHER" id="PTHR12066">
    <property type="entry name" value="TELOMERASE REVERSE TRANSCRIPTASE"/>
    <property type="match status" value="1"/>
</dbReference>
<evidence type="ECO:0000313" key="4">
    <source>
        <dbReference type="Proteomes" id="UP000554235"/>
    </source>
</evidence>
<feature type="non-terminal residue" evidence="3">
    <location>
        <position position="1"/>
    </location>
</feature>
<dbReference type="InterPro" id="IPR003545">
    <property type="entry name" value="Telomerase_RT"/>
</dbReference>
<dbReference type="GO" id="GO:0007004">
    <property type="term" value="P:telomere maintenance via telomerase"/>
    <property type="evidence" value="ECO:0007669"/>
    <property type="project" value="TreeGrafter"/>
</dbReference>
<keyword evidence="1" id="KW-0479">Metal-binding</keyword>
<dbReference type="Gene3D" id="3.30.70.2630">
    <property type="match status" value="1"/>
</dbReference>
<dbReference type="InterPro" id="IPR000477">
    <property type="entry name" value="RT_dom"/>
</dbReference>
<sequence length="274" mass="31197">SSFLCNYFYADLEKQHLDFLDAPDTLLLRLIDDFLLVTLDQEKAVNFVNHMHKGVPEYGVVVNPAKTLVNFDMSCAGVSARKIDHDEKFPYCGTTIDCRTLDITKDRQRDAHLDVSASLTVDFGRAPGQNFQRKVLNAFKIQSHLMFFDTSHNSPRTVLDSLHGAFRETANKTWAYMRCLGKAKQPRSELVIRTITKVIDVAFLLLTSKSRTMRYPQYRCDIRKSQVALVAYMAYKNVLAAKQSKYGSVVAWLRKEADRLASGKQYDPQRGVEA</sequence>
<dbReference type="GO" id="GO:0000333">
    <property type="term" value="C:telomerase catalytic core complex"/>
    <property type="evidence" value="ECO:0007669"/>
    <property type="project" value="TreeGrafter"/>
</dbReference>
<comment type="subcellular location">
    <subcellularLocation>
        <location evidence="1">Nucleus</location>
    </subcellularLocation>
    <subcellularLocation>
        <location evidence="1">Chromosome</location>
        <location evidence="1">Telomere</location>
    </subcellularLocation>
</comment>
<keyword evidence="1" id="KW-0695">RNA-directed DNA polymerase</keyword>
<keyword evidence="1" id="KW-0158">Chromosome</keyword>
<name>A0A8H4P7Z8_9HYPO</name>
<dbReference type="GO" id="GO:0042162">
    <property type="term" value="F:telomeric DNA binding"/>
    <property type="evidence" value="ECO:0007669"/>
    <property type="project" value="TreeGrafter"/>
</dbReference>
<comment type="catalytic activity">
    <reaction evidence="1">
        <text>DNA(n) + a 2'-deoxyribonucleoside 5'-triphosphate = DNA(n+1) + diphosphate</text>
        <dbReference type="Rhea" id="RHEA:22508"/>
        <dbReference type="Rhea" id="RHEA-COMP:17339"/>
        <dbReference type="Rhea" id="RHEA-COMP:17340"/>
        <dbReference type="ChEBI" id="CHEBI:33019"/>
        <dbReference type="ChEBI" id="CHEBI:61560"/>
        <dbReference type="ChEBI" id="CHEBI:173112"/>
        <dbReference type="EC" id="2.7.7.49"/>
    </reaction>
</comment>
<protein>
    <recommendedName>
        <fullName evidence="1">Telomerase reverse transcriptase</fullName>
        <ecNumber evidence="1">2.7.7.49</ecNumber>
    </recommendedName>
    <alternativeName>
        <fullName evidence="1">Telomerase catalytic subunit</fullName>
    </alternativeName>
</protein>
<proteinExistence type="inferred from homology"/>
<dbReference type="OrthoDB" id="289721at2759"/>
<keyword evidence="1" id="KW-0779">Telomere</keyword>
<reference evidence="3 4" key="1">
    <citation type="submission" date="2020-01" db="EMBL/GenBank/DDBJ databases">
        <title>Identification and distribution of gene clusters putatively required for synthesis of sphingolipid metabolism inhibitors in phylogenetically diverse species of the filamentous fungus Fusarium.</title>
        <authorList>
            <person name="Kim H.-S."/>
            <person name="Busman M."/>
            <person name="Brown D.W."/>
            <person name="Divon H."/>
            <person name="Uhlig S."/>
            <person name="Proctor R.H."/>
        </authorList>
    </citation>
    <scope>NUCLEOTIDE SEQUENCE [LARGE SCALE GENOMIC DNA]</scope>
    <source>
        <strain evidence="3 4">NRRL 20459</strain>
    </source>
</reference>
<keyword evidence="1" id="KW-0548">Nucleotidyltransferase</keyword>
<dbReference type="GO" id="GO:0003720">
    <property type="term" value="F:telomerase activity"/>
    <property type="evidence" value="ECO:0007669"/>
    <property type="project" value="InterPro"/>
</dbReference>
<accession>A0A8H4P7Z8</accession>
<dbReference type="AlphaFoldDB" id="A0A8H4P7Z8"/>
<dbReference type="Proteomes" id="UP000554235">
    <property type="component" value="Unassembled WGS sequence"/>
</dbReference>
<comment type="similarity">
    <text evidence="1">Belongs to the reverse transcriptase family. Telomerase subfamily.</text>
</comment>
<dbReference type="GO" id="GO:0046872">
    <property type="term" value="F:metal ion binding"/>
    <property type="evidence" value="ECO:0007669"/>
    <property type="project" value="UniProtKB-KW"/>
</dbReference>
<dbReference type="EMBL" id="JAADYS010001862">
    <property type="protein sequence ID" value="KAF4460773.1"/>
    <property type="molecule type" value="Genomic_DNA"/>
</dbReference>
<keyword evidence="1" id="KW-0808">Transferase</keyword>
<keyword evidence="1" id="KW-0539">Nucleus</keyword>
<feature type="domain" description="Reverse transcriptase" evidence="2">
    <location>
        <begin position="1"/>
        <end position="96"/>
    </location>
</feature>
<evidence type="ECO:0000256" key="1">
    <source>
        <dbReference type="RuleBase" id="RU365061"/>
    </source>
</evidence>